<gene>
    <name evidence="1" type="ORF">HNQ61_003431</name>
</gene>
<evidence type="ECO:0008006" key="3">
    <source>
        <dbReference type="Google" id="ProtNLM"/>
    </source>
</evidence>
<proteinExistence type="predicted"/>
<organism evidence="1 2">
    <name type="scientific">Longimicrobium terrae</name>
    <dbReference type="NCBI Taxonomy" id="1639882"/>
    <lineage>
        <taxon>Bacteria</taxon>
        <taxon>Pseudomonadati</taxon>
        <taxon>Gemmatimonadota</taxon>
        <taxon>Longimicrobiia</taxon>
        <taxon>Longimicrobiales</taxon>
        <taxon>Longimicrobiaceae</taxon>
        <taxon>Longimicrobium</taxon>
    </lineage>
</organism>
<reference evidence="1 2" key="1">
    <citation type="submission" date="2020-08" db="EMBL/GenBank/DDBJ databases">
        <title>Genomic Encyclopedia of Type Strains, Phase IV (KMG-IV): sequencing the most valuable type-strain genomes for metagenomic binning, comparative biology and taxonomic classification.</title>
        <authorList>
            <person name="Goeker M."/>
        </authorList>
    </citation>
    <scope>NUCLEOTIDE SEQUENCE [LARGE SCALE GENOMIC DNA]</scope>
    <source>
        <strain evidence="1 2">DSM 29007</strain>
    </source>
</reference>
<dbReference type="PANTHER" id="PTHR34817:SF1">
    <property type="entry name" value="NUCLEOTIDYLTRANSFERASE"/>
    <property type="match status" value="1"/>
</dbReference>
<dbReference type="Pfam" id="PF10127">
    <property type="entry name" value="RlaP"/>
    <property type="match status" value="1"/>
</dbReference>
<dbReference type="InterPro" id="IPR018775">
    <property type="entry name" value="RlaP"/>
</dbReference>
<dbReference type="EMBL" id="JACHIA010000010">
    <property type="protein sequence ID" value="MBB6071792.1"/>
    <property type="molecule type" value="Genomic_DNA"/>
</dbReference>
<name>A0A841H1D1_9BACT</name>
<keyword evidence="2" id="KW-1185">Reference proteome</keyword>
<sequence length="255" mass="28545">MTDPRLRAEIHAHPYPLLFATVSGAHLYGFPSADSDHDLRGVHLLPLEHLVGLSTGEETISLEHVRDGAEVDLVTHEARKFMRLLLRNNGYVLEQLYSPLIVHTTAGHDELKHIARGCITRGCVRHYAGFAAGQWRLWEGEQPPRVKPLLYLYRVLLTGIVLLRTGRVNASLPSCNYDIGLPYIDDLIARKVNGDEQGLIAGADVEFHRAEYLRLRAMLMESAERSTLPDAPSDETRRALHDLLVRLRMPPSAAA</sequence>
<dbReference type="AlphaFoldDB" id="A0A841H1D1"/>
<accession>A0A841H1D1</accession>
<comment type="caution">
    <text evidence="1">The sequence shown here is derived from an EMBL/GenBank/DDBJ whole genome shotgun (WGS) entry which is preliminary data.</text>
</comment>
<dbReference type="Proteomes" id="UP000582837">
    <property type="component" value="Unassembled WGS sequence"/>
</dbReference>
<evidence type="ECO:0000313" key="2">
    <source>
        <dbReference type="Proteomes" id="UP000582837"/>
    </source>
</evidence>
<evidence type="ECO:0000313" key="1">
    <source>
        <dbReference type="EMBL" id="MBB6071792.1"/>
    </source>
</evidence>
<protein>
    <recommendedName>
        <fullName evidence="3">Nucleotidyltransferase</fullName>
    </recommendedName>
</protein>
<dbReference type="PANTHER" id="PTHR34817">
    <property type="entry name" value="NUCLEOTIDYLTRANSFERASE"/>
    <property type="match status" value="1"/>
</dbReference>